<name>A0A7J5YNV7_DISMA</name>
<reference evidence="1 2" key="1">
    <citation type="submission" date="2020-03" db="EMBL/GenBank/DDBJ databases">
        <title>Dissostichus mawsoni Genome sequencing and assembly.</title>
        <authorList>
            <person name="Park H."/>
        </authorList>
    </citation>
    <scope>NUCLEOTIDE SEQUENCE [LARGE SCALE GENOMIC DNA]</scope>
    <source>
        <strain evidence="1">DM0001</strain>
        <tissue evidence="1">Muscle</tissue>
    </source>
</reference>
<proteinExistence type="predicted"/>
<gene>
    <name evidence="1" type="ORF">F7725_012867</name>
</gene>
<accession>A0A7J5YNV7</accession>
<organism evidence="1 2">
    <name type="scientific">Dissostichus mawsoni</name>
    <name type="common">Antarctic cod</name>
    <dbReference type="NCBI Taxonomy" id="36200"/>
    <lineage>
        <taxon>Eukaryota</taxon>
        <taxon>Metazoa</taxon>
        <taxon>Chordata</taxon>
        <taxon>Craniata</taxon>
        <taxon>Vertebrata</taxon>
        <taxon>Euteleostomi</taxon>
        <taxon>Actinopterygii</taxon>
        <taxon>Neopterygii</taxon>
        <taxon>Teleostei</taxon>
        <taxon>Neoteleostei</taxon>
        <taxon>Acanthomorphata</taxon>
        <taxon>Eupercaria</taxon>
        <taxon>Perciformes</taxon>
        <taxon>Notothenioidei</taxon>
        <taxon>Nototheniidae</taxon>
        <taxon>Dissostichus</taxon>
    </lineage>
</organism>
<keyword evidence="2" id="KW-1185">Reference proteome</keyword>
<sequence>MAIFTLSSHWKSGVMVSSTFSVERVMGCRRTFRAHVVRGKKLTNLIVVEVIETLKGEVLLLDLLDHFLWQLLELSQRGHGLPPVESRDTEHQRPASADKTKVEPIVERKEWKTYILLSIILQRFMVLSDVGCCVHQVNPAPLQQGVCTPVIVGDTVQGGVAEHTHIQHYLSIEHVRQLAHHLALYGQLLVEQRQVVLQLSVGCDQDSLSLCVVLRTSSSTKHLNKTEQTRLLPLVRRPKHSFLHLSIQPAQTYLQNVQGSELSPPSFLGAVHLSPFDDDGVSRQVDTPSQSSRGHQNLDVSVSKQILHQRTVHSGHTSVMDGEAVRQQILQFQVLEEEVQVLNSIPVIKVEESLGRIDPQAGSHILVVGQCGAEAEQTHILLGQLHVSDGPCHQSFQHGSAVIVQKSWWSPVSSETVMPYDAKRCVKRERLGFEGRHMNLFITFALFAERAVWQLAALVGHEVAALCEGQVFKVQQLSRSHRL</sequence>
<protein>
    <submittedName>
        <fullName evidence="1">Uncharacterized protein</fullName>
    </submittedName>
</protein>
<dbReference type="Proteomes" id="UP000518266">
    <property type="component" value="Unassembled WGS sequence"/>
</dbReference>
<dbReference type="EMBL" id="JAAKFY010000010">
    <property type="protein sequence ID" value="KAF3851095.1"/>
    <property type="molecule type" value="Genomic_DNA"/>
</dbReference>
<dbReference type="OrthoDB" id="10667456at2759"/>
<comment type="caution">
    <text evidence="1">The sequence shown here is derived from an EMBL/GenBank/DDBJ whole genome shotgun (WGS) entry which is preliminary data.</text>
</comment>
<dbReference type="AlphaFoldDB" id="A0A7J5YNV7"/>
<evidence type="ECO:0000313" key="1">
    <source>
        <dbReference type="EMBL" id="KAF3851095.1"/>
    </source>
</evidence>
<evidence type="ECO:0000313" key="2">
    <source>
        <dbReference type="Proteomes" id="UP000518266"/>
    </source>
</evidence>